<dbReference type="PANTHER" id="PTHR10989">
    <property type="entry name" value="ANDROGEN-INDUCED PROTEIN 1-RELATED"/>
    <property type="match status" value="1"/>
</dbReference>
<dbReference type="GO" id="GO:0016020">
    <property type="term" value="C:membrane"/>
    <property type="evidence" value="ECO:0007669"/>
    <property type="project" value="InterPro"/>
</dbReference>
<evidence type="ECO:0000313" key="7">
    <source>
        <dbReference type="Proteomes" id="UP000518752"/>
    </source>
</evidence>
<keyword evidence="2 5" id="KW-0812">Transmembrane</keyword>
<comment type="subcellular location">
    <subcellularLocation>
        <location evidence="1">Endomembrane system</location>
        <topology evidence="1">Multi-pass membrane protein</topology>
    </subcellularLocation>
</comment>
<evidence type="ECO:0000256" key="4">
    <source>
        <dbReference type="ARBA" id="ARBA00023136"/>
    </source>
</evidence>
<evidence type="ECO:0000256" key="2">
    <source>
        <dbReference type="ARBA" id="ARBA00022692"/>
    </source>
</evidence>
<evidence type="ECO:0000313" key="6">
    <source>
        <dbReference type="EMBL" id="KAF5391309.1"/>
    </source>
</evidence>
<gene>
    <name evidence="6" type="ORF">D9757_001995</name>
</gene>
<feature type="transmembrane region" description="Helical" evidence="5">
    <location>
        <begin position="205"/>
        <end position="226"/>
    </location>
</feature>
<keyword evidence="4 5" id="KW-0472">Membrane</keyword>
<organism evidence="6 7">
    <name type="scientific">Collybiopsis confluens</name>
    <dbReference type="NCBI Taxonomy" id="2823264"/>
    <lineage>
        <taxon>Eukaryota</taxon>
        <taxon>Fungi</taxon>
        <taxon>Dikarya</taxon>
        <taxon>Basidiomycota</taxon>
        <taxon>Agaricomycotina</taxon>
        <taxon>Agaricomycetes</taxon>
        <taxon>Agaricomycetidae</taxon>
        <taxon>Agaricales</taxon>
        <taxon>Marasmiineae</taxon>
        <taxon>Omphalotaceae</taxon>
        <taxon>Collybiopsis</taxon>
    </lineage>
</organism>
<accession>A0A8H5HXS6</accession>
<protein>
    <recommendedName>
        <fullName evidence="8">FAR-17a/AIG1-like protein</fullName>
    </recommendedName>
</protein>
<dbReference type="Pfam" id="PF04750">
    <property type="entry name" value="Far-17a_AIG1"/>
    <property type="match status" value="1"/>
</dbReference>
<proteinExistence type="predicted"/>
<reference evidence="6 7" key="1">
    <citation type="journal article" date="2020" name="ISME J.">
        <title>Uncovering the hidden diversity of litter-decomposition mechanisms in mushroom-forming fungi.</title>
        <authorList>
            <person name="Floudas D."/>
            <person name="Bentzer J."/>
            <person name="Ahren D."/>
            <person name="Johansson T."/>
            <person name="Persson P."/>
            <person name="Tunlid A."/>
        </authorList>
    </citation>
    <scope>NUCLEOTIDE SEQUENCE [LARGE SCALE GENOMIC DNA]</scope>
    <source>
        <strain evidence="6 7">CBS 406.79</strain>
    </source>
</reference>
<comment type="caution">
    <text evidence="6">The sequence shown here is derived from an EMBL/GenBank/DDBJ whole genome shotgun (WGS) entry which is preliminary data.</text>
</comment>
<dbReference type="Proteomes" id="UP000518752">
    <property type="component" value="Unassembled WGS sequence"/>
</dbReference>
<keyword evidence="7" id="KW-1185">Reference proteome</keyword>
<feature type="transmembrane region" description="Helical" evidence="5">
    <location>
        <begin position="90"/>
        <end position="117"/>
    </location>
</feature>
<dbReference type="GO" id="GO:0012505">
    <property type="term" value="C:endomembrane system"/>
    <property type="evidence" value="ECO:0007669"/>
    <property type="project" value="UniProtKB-SubCell"/>
</dbReference>
<dbReference type="AlphaFoldDB" id="A0A8H5HXS6"/>
<feature type="transmembrane region" description="Helical" evidence="5">
    <location>
        <begin position="169"/>
        <end position="185"/>
    </location>
</feature>
<dbReference type="EMBL" id="JAACJN010000010">
    <property type="protein sequence ID" value="KAF5391309.1"/>
    <property type="molecule type" value="Genomic_DNA"/>
</dbReference>
<keyword evidence="3 5" id="KW-1133">Transmembrane helix</keyword>
<evidence type="ECO:0000256" key="3">
    <source>
        <dbReference type="ARBA" id="ARBA00022989"/>
    </source>
</evidence>
<evidence type="ECO:0000256" key="5">
    <source>
        <dbReference type="SAM" id="Phobius"/>
    </source>
</evidence>
<dbReference type="InterPro" id="IPR006838">
    <property type="entry name" value="ADTRP_AIG1"/>
</dbReference>
<dbReference type="PANTHER" id="PTHR10989:SF16">
    <property type="entry name" value="AT02829P-RELATED"/>
    <property type="match status" value="1"/>
</dbReference>
<sequence length="231" mass="25678">MVARSLLHSLAVMVMIYGYQRLQALPIDAVVKNQYGGHFQYLTIQGVFLACATTLISLILDIFPSTTGRLLSASTSPSNPLPVLKPLKRIMLLVSLPLTVVISSVYWPLLLLATHLILPTEEGSPSSQAPQLMRIPLSTDLALHAMPAISMLGDFLLFEKRCSLKELRYGAPSLSFIYTIFYTWWVERCASFNGKFPYPFLETTLEIRISIYCGAGLLALLSFPLINKLHS</sequence>
<feature type="transmembrane region" description="Helical" evidence="5">
    <location>
        <begin position="40"/>
        <end position="63"/>
    </location>
</feature>
<evidence type="ECO:0008006" key="8">
    <source>
        <dbReference type="Google" id="ProtNLM"/>
    </source>
</evidence>
<dbReference type="OrthoDB" id="1898221at2759"/>
<evidence type="ECO:0000256" key="1">
    <source>
        <dbReference type="ARBA" id="ARBA00004127"/>
    </source>
</evidence>
<name>A0A8H5HXS6_9AGAR</name>